<evidence type="ECO:0000256" key="1">
    <source>
        <dbReference type="SAM" id="MobiDB-lite"/>
    </source>
</evidence>
<organism evidence="2 3">
    <name type="scientific">Catenulispora pinistramenti</name>
    <dbReference type="NCBI Taxonomy" id="2705254"/>
    <lineage>
        <taxon>Bacteria</taxon>
        <taxon>Bacillati</taxon>
        <taxon>Actinomycetota</taxon>
        <taxon>Actinomycetes</taxon>
        <taxon>Catenulisporales</taxon>
        <taxon>Catenulisporaceae</taxon>
        <taxon>Catenulispora</taxon>
    </lineage>
</organism>
<gene>
    <name evidence="2" type="ORF">KGQ19_38435</name>
</gene>
<sequence length="92" mass="9554">MDAVRKAAQTLQTTLEASGEPWGTDSLGKGFAEGANGYKAQRDGMFEQLKTIGDRFGDIAASLRSVTTNYGGAEAQAVKRARSVGVGEEAGA</sequence>
<dbReference type="EMBL" id="JAAFYZ010000207">
    <property type="protein sequence ID" value="MBS2552750.1"/>
    <property type="molecule type" value="Genomic_DNA"/>
</dbReference>
<dbReference type="RefSeq" id="WP_212018654.1">
    <property type="nucleotide sequence ID" value="NZ_JAAFYZ010000207.1"/>
</dbReference>
<evidence type="ECO:0000313" key="2">
    <source>
        <dbReference type="EMBL" id="MBS2552750.1"/>
    </source>
</evidence>
<reference evidence="2 3" key="1">
    <citation type="submission" date="2020-02" db="EMBL/GenBank/DDBJ databases">
        <title>Acidophilic actinobacteria isolated from forest soil.</title>
        <authorList>
            <person name="Golinska P."/>
        </authorList>
    </citation>
    <scope>NUCLEOTIDE SEQUENCE [LARGE SCALE GENOMIC DNA]</scope>
    <source>
        <strain evidence="2 3">NL8</strain>
    </source>
</reference>
<proteinExistence type="predicted"/>
<dbReference type="Gene3D" id="1.10.287.1060">
    <property type="entry name" value="ESAT-6-like"/>
    <property type="match status" value="1"/>
</dbReference>
<evidence type="ECO:0000313" key="3">
    <source>
        <dbReference type="Proteomes" id="UP000730482"/>
    </source>
</evidence>
<feature type="region of interest" description="Disordered" evidence="1">
    <location>
        <begin position="1"/>
        <end position="34"/>
    </location>
</feature>
<comment type="caution">
    <text evidence="2">The sequence shown here is derived from an EMBL/GenBank/DDBJ whole genome shotgun (WGS) entry which is preliminary data.</text>
</comment>
<keyword evidence="3" id="KW-1185">Reference proteome</keyword>
<evidence type="ECO:0008006" key="4">
    <source>
        <dbReference type="Google" id="ProtNLM"/>
    </source>
</evidence>
<protein>
    <recommendedName>
        <fullName evidence="4">ESAT-6-like protein</fullName>
    </recommendedName>
</protein>
<name>A0ABS5L3R3_9ACTN</name>
<accession>A0ABS5L3R3</accession>
<dbReference type="Proteomes" id="UP000730482">
    <property type="component" value="Unassembled WGS sequence"/>
</dbReference>